<reference evidence="1 2" key="1">
    <citation type="journal article" date="2014" name="BMC Genomics">
        <title>Adaptive genomic structural variation in the grape powdery mildew pathogen, Erysiphe necator.</title>
        <authorList>
            <person name="Jones L."/>
            <person name="Riaz S."/>
            <person name="Morales-Cruz A."/>
            <person name="Amrine K.C."/>
            <person name="McGuire B."/>
            <person name="Gubler W.D."/>
            <person name="Walker M.A."/>
            <person name="Cantu D."/>
        </authorList>
    </citation>
    <scope>NUCLEOTIDE SEQUENCE [LARGE SCALE GENOMIC DNA]</scope>
    <source>
        <strain evidence="2">c</strain>
    </source>
</reference>
<sequence>MKSHPVFHASLLEPYATHPLPGQKKLPPPPVVVDGEEEFFVEEFFRCKASWEKTIPRAIDKALSAPQIRDIDIPPISYIQMDDPFSTPVEIPSTSNATKNPHLPSLDLDYPDPEGNFPDCELPYDDPPHQPGKIEEALLSISEAASQRIYKAELLFGSIAKVLDCHGFTVDLSLGGYLSNHVTKHR</sequence>
<protein>
    <submittedName>
        <fullName evidence="1">Uncharacterized protein</fullName>
    </submittedName>
</protein>
<dbReference type="HOGENOM" id="CLU_1455420_0_0_1"/>
<accession>A0A0B1PBZ6</accession>
<dbReference type="EMBL" id="JNVN01001000">
    <property type="protein sequence ID" value="KHJ34184.1"/>
    <property type="molecule type" value="Genomic_DNA"/>
</dbReference>
<comment type="caution">
    <text evidence="1">The sequence shown here is derived from an EMBL/GenBank/DDBJ whole genome shotgun (WGS) entry which is preliminary data.</text>
</comment>
<proteinExistence type="predicted"/>
<gene>
    <name evidence="1" type="ORF">EV44_g3304</name>
</gene>
<organism evidence="1 2">
    <name type="scientific">Uncinula necator</name>
    <name type="common">Grape powdery mildew</name>
    <dbReference type="NCBI Taxonomy" id="52586"/>
    <lineage>
        <taxon>Eukaryota</taxon>
        <taxon>Fungi</taxon>
        <taxon>Dikarya</taxon>
        <taxon>Ascomycota</taxon>
        <taxon>Pezizomycotina</taxon>
        <taxon>Leotiomycetes</taxon>
        <taxon>Erysiphales</taxon>
        <taxon>Erysiphaceae</taxon>
        <taxon>Erysiphe</taxon>
    </lineage>
</organism>
<evidence type="ECO:0000313" key="2">
    <source>
        <dbReference type="Proteomes" id="UP000030854"/>
    </source>
</evidence>
<keyword evidence="2" id="KW-1185">Reference proteome</keyword>
<evidence type="ECO:0000313" key="1">
    <source>
        <dbReference type="EMBL" id="KHJ34184.1"/>
    </source>
</evidence>
<name>A0A0B1PBZ6_UNCNE</name>
<dbReference type="AlphaFoldDB" id="A0A0B1PBZ6"/>
<dbReference type="Proteomes" id="UP000030854">
    <property type="component" value="Unassembled WGS sequence"/>
</dbReference>